<proteinExistence type="inferred from homology"/>
<dbReference type="EC" id="5.1.3.14" evidence="3"/>
<protein>
    <recommendedName>
        <fullName evidence="3">UDP-N-acetylglucosamine 2-epimerase (non-hydrolyzing)</fullName>
        <ecNumber evidence="3">5.1.3.14</ecNumber>
    </recommendedName>
</protein>
<sequence length="393" mass="43735">MRKILLIFGTRPEAIKLAPVELRLRESGRFRVKVAVTGQHRQMLDQVLALFGIAPDYDLGLMQPGQDLFDLTGRGLSGLKEVLRRERPDLVMVQGDTTSCLVGALAAYYERIPVAHVEAGLRTGKKYAPFPEELNRRLAGVLADYHFAPTPWARDNLRAEGVAPQRIWVTGNTVIDALQMVTARVKAEEERWRRYLKESYGLGLDGRRLVLVTGHRRENFGPPLENICLALRDLVERHADLHLVYPVHLNPNVQDPVYGLLAEAGELAVRAGQVCHLKTTDGGCLSLLPPLEYAPFVFLLSRCYLVLTDSGGVQEEAPALGKPVLVMREVTERPEGVWAGTAKPVGTDRKQIYQAVTELLENSAHYQAMAQVRSPYGDGRAAERIARILQEVI</sequence>
<reference evidence="6" key="1">
    <citation type="journal article" date="2020" name="mSystems">
        <title>Genome- and Community-Level Interaction Insights into Carbon Utilization and Element Cycling Functions of Hydrothermarchaeota in Hydrothermal Sediment.</title>
        <authorList>
            <person name="Zhou Z."/>
            <person name="Liu Y."/>
            <person name="Xu W."/>
            <person name="Pan J."/>
            <person name="Luo Z.H."/>
            <person name="Li M."/>
        </authorList>
    </citation>
    <scope>NUCLEOTIDE SEQUENCE [LARGE SCALE GENOMIC DNA]</scope>
    <source>
        <strain evidence="6">SpSt-776</strain>
    </source>
</reference>
<evidence type="ECO:0000256" key="1">
    <source>
        <dbReference type="ARBA" id="ARBA00023235"/>
    </source>
</evidence>
<evidence type="ECO:0000313" key="6">
    <source>
        <dbReference type="EMBL" id="HGB14656.1"/>
    </source>
</evidence>
<dbReference type="NCBIfam" id="TIGR00236">
    <property type="entry name" value="wecB"/>
    <property type="match status" value="1"/>
</dbReference>
<comment type="similarity">
    <text evidence="2 4">Belongs to the UDP-N-acetylglucosamine 2-epimerase family.</text>
</comment>
<dbReference type="InterPro" id="IPR029767">
    <property type="entry name" value="WecB-like"/>
</dbReference>
<evidence type="ECO:0000256" key="2">
    <source>
        <dbReference type="ARBA" id="ARBA00038209"/>
    </source>
</evidence>
<dbReference type="GO" id="GO:0008761">
    <property type="term" value="F:UDP-N-acetylglucosamine 2-epimerase activity"/>
    <property type="evidence" value="ECO:0007669"/>
    <property type="project" value="UniProtKB-EC"/>
</dbReference>
<comment type="caution">
    <text evidence="6">The sequence shown here is derived from an EMBL/GenBank/DDBJ whole genome shotgun (WGS) entry which is preliminary data.</text>
</comment>
<dbReference type="InterPro" id="IPR003331">
    <property type="entry name" value="UDP_GlcNAc_Epimerase_2_dom"/>
</dbReference>
<dbReference type="EMBL" id="DTHB01000042">
    <property type="protein sequence ID" value="HGB14656.1"/>
    <property type="molecule type" value="Genomic_DNA"/>
</dbReference>
<gene>
    <name evidence="6" type="ORF">ENV62_05410</name>
</gene>
<dbReference type="AlphaFoldDB" id="A0A7C3WQK8"/>
<dbReference type="Pfam" id="PF02350">
    <property type="entry name" value="Epimerase_2"/>
    <property type="match status" value="1"/>
</dbReference>
<dbReference type="PANTHER" id="PTHR43174:SF2">
    <property type="entry name" value="UDP-N-ACETYLGLUCOSAMINE 2-EPIMERASE"/>
    <property type="match status" value="1"/>
</dbReference>
<feature type="domain" description="UDP-N-acetylglucosamine 2-epimerase" evidence="5">
    <location>
        <begin position="24"/>
        <end position="389"/>
    </location>
</feature>
<organism evidence="6">
    <name type="scientific">Desulfobacca acetoxidans</name>
    <dbReference type="NCBI Taxonomy" id="60893"/>
    <lineage>
        <taxon>Bacteria</taxon>
        <taxon>Pseudomonadati</taxon>
        <taxon>Thermodesulfobacteriota</taxon>
        <taxon>Desulfobaccia</taxon>
        <taxon>Desulfobaccales</taxon>
        <taxon>Desulfobaccaceae</taxon>
        <taxon>Desulfobacca</taxon>
    </lineage>
</organism>
<evidence type="ECO:0000256" key="4">
    <source>
        <dbReference type="RuleBase" id="RU003513"/>
    </source>
</evidence>
<dbReference type="SUPFAM" id="SSF53756">
    <property type="entry name" value="UDP-Glycosyltransferase/glycogen phosphorylase"/>
    <property type="match status" value="1"/>
</dbReference>
<keyword evidence="1 4" id="KW-0413">Isomerase</keyword>
<name>A0A7C3WQK8_9BACT</name>
<evidence type="ECO:0000256" key="3">
    <source>
        <dbReference type="ARBA" id="ARBA00038858"/>
    </source>
</evidence>
<accession>A0A7C3WQK8</accession>
<dbReference type="CDD" id="cd03786">
    <property type="entry name" value="GTB_UDP-GlcNAc_2-Epimerase"/>
    <property type="match status" value="1"/>
</dbReference>
<dbReference type="Gene3D" id="3.40.50.2000">
    <property type="entry name" value="Glycogen Phosphorylase B"/>
    <property type="match status" value="2"/>
</dbReference>
<evidence type="ECO:0000259" key="5">
    <source>
        <dbReference type="Pfam" id="PF02350"/>
    </source>
</evidence>
<dbReference type="PANTHER" id="PTHR43174">
    <property type="entry name" value="UDP-N-ACETYLGLUCOSAMINE 2-EPIMERASE"/>
    <property type="match status" value="1"/>
</dbReference>